<dbReference type="Pfam" id="PF21021">
    <property type="entry name" value="FAF1"/>
    <property type="match status" value="1"/>
</dbReference>
<dbReference type="InterPro" id="IPR050730">
    <property type="entry name" value="UBX_domain-protein"/>
</dbReference>
<sequence>METDCESDFFSQDETDDENEYYDSKDFVYEEEQPNDRYYCPQPLVPEGVENNISGALQFAENFFLRYGNVVPNFYIGSLKDAIDEVFIETDDVKLKPLIIYLHHDKSVCSNVFCSQVLCSELVVAVLNRNFVIWGWDMTTKSNRSRLLETMECYLNASCLQHLNRVMKSSVDHFPLMLFVTRDHRTGDTVLDLIVGNCSQEEAMTKLVDCLR</sequence>
<dbReference type="EMBL" id="CAKKLH010000093">
    <property type="protein sequence ID" value="CAH0102795.1"/>
    <property type="molecule type" value="Genomic_DNA"/>
</dbReference>
<evidence type="ECO:0000313" key="3">
    <source>
        <dbReference type="EMBL" id="CAH0102795.1"/>
    </source>
</evidence>
<feature type="domain" description="UAS" evidence="2">
    <location>
        <begin position="58"/>
        <end position="208"/>
    </location>
</feature>
<dbReference type="OrthoDB" id="6379019at2759"/>
<dbReference type="InterPro" id="IPR006577">
    <property type="entry name" value="UAS"/>
</dbReference>
<reference evidence="3" key="1">
    <citation type="submission" date="2021-11" db="EMBL/GenBank/DDBJ databases">
        <authorList>
            <person name="Schell T."/>
        </authorList>
    </citation>
    <scope>NUCLEOTIDE SEQUENCE</scope>
    <source>
        <strain evidence="3">M5</strain>
    </source>
</reference>
<dbReference type="SUPFAM" id="SSF52833">
    <property type="entry name" value="Thioredoxin-like"/>
    <property type="match status" value="1"/>
</dbReference>
<dbReference type="GO" id="GO:0005634">
    <property type="term" value="C:nucleus"/>
    <property type="evidence" value="ECO:0007669"/>
    <property type="project" value="TreeGrafter"/>
</dbReference>
<protein>
    <recommendedName>
        <fullName evidence="2">UAS domain-containing protein</fullName>
    </recommendedName>
</protein>
<comment type="caution">
    <text evidence="3">The sequence shown here is derived from an EMBL/GenBank/DDBJ whole genome shotgun (WGS) entry which is preliminary data.</text>
</comment>
<dbReference type="GO" id="GO:0036503">
    <property type="term" value="P:ERAD pathway"/>
    <property type="evidence" value="ECO:0007669"/>
    <property type="project" value="TreeGrafter"/>
</dbReference>
<dbReference type="PANTHER" id="PTHR23322:SF96">
    <property type="entry name" value="FAS-ASSOCIATED FACTOR 1"/>
    <property type="match status" value="1"/>
</dbReference>
<feature type="compositionally biased region" description="Acidic residues" evidence="1">
    <location>
        <begin position="1"/>
        <end position="21"/>
    </location>
</feature>
<dbReference type="Gene3D" id="3.40.30.10">
    <property type="entry name" value="Glutaredoxin"/>
    <property type="match status" value="1"/>
</dbReference>
<keyword evidence="4" id="KW-1185">Reference proteome</keyword>
<accession>A0A8J2WIE2</accession>
<feature type="region of interest" description="Disordered" evidence="1">
    <location>
        <begin position="1"/>
        <end position="22"/>
    </location>
</feature>
<dbReference type="AlphaFoldDB" id="A0A8J2WIE2"/>
<dbReference type="GO" id="GO:0043130">
    <property type="term" value="F:ubiquitin binding"/>
    <property type="evidence" value="ECO:0007669"/>
    <property type="project" value="TreeGrafter"/>
</dbReference>
<gene>
    <name evidence="3" type="ORF">DGAL_LOCUS5319</name>
</gene>
<evidence type="ECO:0000259" key="2">
    <source>
        <dbReference type="SMART" id="SM00594"/>
    </source>
</evidence>
<dbReference type="PANTHER" id="PTHR23322">
    <property type="entry name" value="FAS-ASSOCIATED PROTEIN"/>
    <property type="match status" value="1"/>
</dbReference>
<name>A0A8J2WIE2_9CRUS</name>
<dbReference type="Proteomes" id="UP000789390">
    <property type="component" value="Unassembled WGS sequence"/>
</dbReference>
<dbReference type="SMART" id="SM00594">
    <property type="entry name" value="UAS"/>
    <property type="match status" value="1"/>
</dbReference>
<dbReference type="GO" id="GO:0005783">
    <property type="term" value="C:endoplasmic reticulum"/>
    <property type="evidence" value="ECO:0007669"/>
    <property type="project" value="TreeGrafter"/>
</dbReference>
<evidence type="ECO:0000256" key="1">
    <source>
        <dbReference type="SAM" id="MobiDB-lite"/>
    </source>
</evidence>
<dbReference type="InterPro" id="IPR049483">
    <property type="entry name" value="FAF1_2-like_UAS"/>
</dbReference>
<proteinExistence type="predicted"/>
<evidence type="ECO:0000313" key="4">
    <source>
        <dbReference type="Proteomes" id="UP000789390"/>
    </source>
</evidence>
<dbReference type="InterPro" id="IPR036249">
    <property type="entry name" value="Thioredoxin-like_sf"/>
</dbReference>
<organism evidence="3 4">
    <name type="scientific">Daphnia galeata</name>
    <dbReference type="NCBI Taxonomy" id="27404"/>
    <lineage>
        <taxon>Eukaryota</taxon>
        <taxon>Metazoa</taxon>
        <taxon>Ecdysozoa</taxon>
        <taxon>Arthropoda</taxon>
        <taxon>Crustacea</taxon>
        <taxon>Branchiopoda</taxon>
        <taxon>Diplostraca</taxon>
        <taxon>Cladocera</taxon>
        <taxon>Anomopoda</taxon>
        <taxon>Daphniidae</taxon>
        <taxon>Daphnia</taxon>
    </lineage>
</organism>